<reference evidence="3" key="1">
    <citation type="submission" date="2022-07" db="EMBL/GenBank/DDBJ databases">
        <authorList>
            <person name="Macas J."/>
            <person name="Novak P."/>
            <person name="Neumann P."/>
        </authorList>
    </citation>
    <scope>NUCLEOTIDE SEQUENCE</scope>
</reference>
<name>A0AAV0DGU2_9ASTE</name>
<dbReference type="InterPro" id="IPR051504">
    <property type="entry name" value="Plant_metabolite_acyltrans"/>
</dbReference>
<dbReference type="GO" id="GO:0016747">
    <property type="term" value="F:acyltransferase activity, transferring groups other than amino-acyl groups"/>
    <property type="evidence" value="ECO:0007669"/>
    <property type="project" value="UniProtKB-ARBA"/>
</dbReference>
<dbReference type="Proteomes" id="UP001152523">
    <property type="component" value="Unassembled WGS sequence"/>
</dbReference>
<keyword evidence="1" id="KW-0808">Transferase</keyword>
<comment type="caution">
    <text evidence="3">The sequence shown here is derived from an EMBL/GenBank/DDBJ whole genome shotgun (WGS) entry which is preliminary data.</text>
</comment>
<gene>
    <name evidence="3" type="ORF">CEPIT_LOCUS14911</name>
</gene>
<protein>
    <submittedName>
        <fullName evidence="3">Uncharacterized protein</fullName>
    </submittedName>
</protein>
<accession>A0AAV0DGU2</accession>
<dbReference type="EMBL" id="CAMAPF010000104">
    <property type="protein sequence ID" value="CAH9099288.1"/>
    <property type="molecule type" value="Genomic_DNA"/>
</dbReference>
<evidence type="ECO:0000313" key="4">
    <source>
        <dbReference type="Proteomes" id="UP001152523"/>
    </source>
</evidence>
<evidence type="ECO:0000313" key="3">
    <source>
        <dbReference type="EMBL" id="CAH9099288.1"/>
    </source>
</evidence>
<dbReference type="Gene3D" id="3.30.559.10">
    <property type="entry name" value="Chloramphenicol acetyltransferase-like domain"/>
    <property type="match status" value="2"/>
</dbReference>
<dbReference type="AlphaFoldDB" id="A0AAV0DGU2"/>
<dbReference type="PANTHER" id="PTHR31625">
    <property type="match status" value="1"/>
</dbReference>
<dbReference type="Pfam" id="PF02458">
    <property type="entry name" value="Transferase"/>
    <property type="match status" value="1"/>
</dbReference>
<organism evidence="3 4">
    <name type="scientific">Cuscuta epithymum</name>
    <dbReference type="NCBI Taxonomy" id="186058"/>
    <lineage>
        <taxon>Eukaryota</taxon>
        <taxon>Viridiplantae</taxon>
        <taxon>Streptophyta</taxon>
        <taxon>Embryophyta</taxon>
        <taxon>Tracheophyta</taxon>
        <taxon>Spermatophyta</taxon>
        <taxon>Magnoliopsida</taxon>
        <taxon>eudicotyledons</taxon>
        <taxon>Gunneridae</taxon>
        <taxon>Pentapetalae</taxon>
        <taxon>asterids</taxon>
        <taxon>lamiids</taxon>
        <taxon>Solanales</taxon>
        <taxon>Convolvulaceae</taxon>
        <taxon>Cuscuteae</taxon>
        <taxon>Cuscuta</taxon>
        <taxon>Cuscuta subgen. Cuscuta</taxon>
    </lineage>
</organism>
<keyword evidence="2" id="KW-0012">Acyltransferase</keyword>
<dbReference type="InterPro" id="IPR023213">
    <property type="entry name" value="CAT-like_dom_sf"/>
</dbReference>
<evidence type="ECO:0000256" key="2">
    <source>
        <dbReference type="ARBA" id="ARBA00023315"/>
    </source>
</evidence>
<evidence type="ECO:0000256" key="1">
    <source>
        <dbReference type="ARBA" id="ARBA00022679"/>
    </source>
</evidence>
<sequence>MAAGSQPLDLTVLGQFPVAPPPESAANLTLPLTFLDLLWLRVNPVHRLIFHHHPISKTDFIDTLFPLMKSSLSKTLQHYSPFAGKLIVSSDNSILPVIRYVDGNSVPLVLAESTLTEGDFDHLVSNSAKSCADSHPLVPKLPPPSRNFDGSTLVPLLALQVTLFPNVGFCIGVTFHHVVGDGKTIFGFWKTWAFFSGDGDQKVKPDSLPVFDRTELKEGRGRLETIFWENQKNVKIEDTLVDLLPTVKNKVRSTFTLTRGDIQRLKSHVMARRPELAHVTSFTVTCSYVWNCVIRYRHVAGVYANDDEDELFCCAADCRARLDPPLPENYFGNCVTLCYGYAKVKEHVGDDGLAAAATVVGEIIRGQLYSKDKEGVLKGAEDWITLLSTINMDRTLTVAASPKFDYYGLDFGWGKPIKSEITSTDITGAISLSGSKDEEGALEIGMALPVTQMDAFTKFFEEGLKAL</sequence>
<proteinExistence type="predicted"/>
<keyword evidence="4" id="KW-1185">Reference proteome</keyword>